<organism evidence="1 2">
    <name type="scientific">Tolumonas osonensis</name>
    <dbReference type="NCBI Taxonomy" id="675874"/>
    <lineage>
        <taxon>Bacteria</taxon>
        <taxon>Pseudomonadati</taxon>
        <taxon>Pseudomonadota</taxon>
        <taxon>Gammaproteobacteria</taxon>
        <taxon>Aeromonadales</taxon>
        <taxon>Aeromonadaceae</taxon>
        <taxon>Tolumonas</taxon>
    </lineage>
</organism>
<dbReference type="EMBL" id="JACHGR010000002">
    <property type="protein sequence ID" value="MBB6054623.1"/>
    <property type="molecule type" value="Genomic_DNA"/>
</dbReference>
<dbReference type="AlphaFoldDB" id="A0A841GM97"/>
<comment type="caution">
    <text evidence="1">The sequence shown here is derived from an EMBL/GenBank/DDBJ whole genome shotgun (WGS) entry which is preliminary data.</text>
</comment>
<sequence length="66" mass="7697">MRDSHLTEINNAHLFMEYLRCSGFKLPGSRCNNWELVMHEEVIARIKKDSNGQKKFFICAALIGRK</sequence>
<keyword evidence="2" id="KW-1185">Reference proteome</keyword>
<proteinExistence type="predicted"/>
<name>A0A841GM97_9GAMM</name>
<evidence type="ECO:0000313" key="2">
    <source>
        <dbReference type="Proteomes" id="UP000585721"/>
    </source>
</evidence>
<dbReference type="Proteomes" id="UP000585721">
    <property type="component" value="Unassembled WGS sequence"/>
</dbReference>
<accession>A0A841GM97</accession>
<protein>
    <submittedName>
        <fullName evidence="1">Uncharacterized protein</fullName>
    </submittedName>
</protein>
<evidence type="ECO:0000313" key="1">
    <source>
        <dbReference type="EMBL" id="MBB6054623.1"/>
    </source>
</evidence>
<reference evidence="1 2" key="1">
    <citation type="submission" date="2020-08" db="EMBL/GenBank/DDBJ databases">
        <title>Genomic Encyclopedia of Type Strains, Phase IV (KMG-IV): sequencing the most valuable type-strain genomes for metagenomic binning, comparative biology and taxonomic classification.</title>
        <authorList>
            <person name="Goeker M."/>
        </authorList>
    </citation>
    <scope>NUCLEOTIDE SEQUENCE [LARGE SCALE GENOMIC DNA]</scope>
    <source>
        <strain evidence="1 2">DSM 22975</strain>
    </source>
</reference>
<gene>
    <name evidence="1" type="ORF">HNR75_000495</name>
</gene>